<protein>
    <submittedName>
        <fullName evidence="3">G domain-containing protein</fullName>
    </submittedName>
</protein>
<feature type="region of interest" description="Disordered" evidence="1">
    <location>
        <begin position="501"/>
        <end position="596"/>
    </location>
</feature>
<gene>
    <name evidence="3" type="ORF">SUNI508_07764</name>
</gene>
<feature type="compositionally biased region" description="Basic and acidic residues" evidence="1">
    <location>
        <begin position="584"/>
        <end position="593"/>
    </location>
</feature>
<dbReference type="CDD" id="cd00882">
    <property type="entry name" value="Ras_like_GTPase"/>
    <property type="match status" value="1"/>
</dbReference>
<feature type="compositionally biased region" description="Polar residues" evidence="1">
    <location>
        <begin position="1"/>
        <end position="13"/>
    </location>
</feature>
<proteinExistence type="predicted"/>
<evidence type="ECO:0000313" key="3">
    <source>
        <dbReference type="EMBL" id="KAK9418744.1"/>
    </source>
</evidence>
<feature type="compositionally biased region" description="Basic and acidic residues" evidence="1">
    <location>
        <begin position="513"/>
        <end position="560"/>
    </location>
</feature>
<name>A0ABR2UVN7_9PEZI</name>
<dbReference type="SUPFAM" id="SSF52540">
    <property type="entry name" value="P-loop containing nucleoside triphosphate hydrolases"/>
    <property type="match status" value="1"/>
</dbReference>
<dbReference type="InterPro" id="IPR006073">
    <property type="entry name" value="GTP-bd"/>
</dbReference>
<feature type="compositionally biased region" description="Polar residues" evidence="1">
    <location>
        <begin position="122"/>
        <end position="143"/>
    </location>
</feature>
<keyword evidence="4" id="KW-1185">Reference proteome</keyword>
<sequence>MHSFFSAKSSANRQPHYEEYDDDDDDDQYESTDDSISSYEDSDSGSDSRFSPRGPSRQESRQLGPAGISSSRPQMLGPAPAEQRSSYGNIGWQAPPQLTRSPASHALQQPVPEWGVREPTERYQNSDVASGLDNSQIRSTISTKSDRNPFLAESILPNHRSVPERNFSIPRKPVNKPGKRILIAVFGMTGTGKTSFIKTLAGEAASRLRTGHGLESCTQEIETVDFPLDGHDVTLVDTPGFDDSKRSDTEILTLIADWLAGSDKASSRNDEGDTLLSGIIYLHRISDVRMSGSSFKNLRMFRKLCGTENMSKVCLLTTMWDKVTPKDGSAKETELKGQGFWGSMIAGGCSIRRHDRGINSARDVVRSMLVNEPTTIKLQEEIFSGKELIDTDAGVFINEEIQKLQKQHKEELEGLKEEMGSEMAQSNRKLQAQLEAEYAKIVSQMEQREKQREKLAQTRIIDFERRLQDVTNKNKNNESELRASAAEERELRIIAERDREQAEQALKRSSSARQREPRMAAARERDEFEQEARERERFGPVRDRGGYEGHSRRREAEGDPGRPNIVKARRNSAPEPYQGPTWSETKRKRDNHNGRPYKTFQCYVPKTFGSSGCGRPFDVVNPMPGKVQCCYCRKNWTIWGQGRLR</sequence>
<feature type="domain" description="G" evidence="2">
    <location>
        <begin position="183"/>
        <end position="243"/>
    </location>
</feature>
<evidence type="ECO:0000313" key="4">
    <source>
        <dbReference type="Proteomes" id="UP001408356"/>
    </source>
</evidence>
<accession>A0ABR2UVN7</accession>
<feature type="region of interest" description="Disordered" evidence="1">
    <location>
        <begin position="1"/>
        <end position="145"/>
    </location>
</feature>
<dbReference type="InterPro" id="IPR027417">
    <property type="entry name" value="P-loop_NTPase"/>
</dbReference>
<feature type="compositionally biased region" description="Acidic residues" evidence="1">
    <location>
        <begin position="19"/>
        <end position="33"/>
    </location>
</feature>
<evidence type="ECO:0000259" key="2">
    <source>
        <dbReference type="Pfam" id="PF01926"/>
    </source>
</evidence>
<dbReference type="Proteomes" id="UP001408356">
    <property type="component" value="Unassembled WGS sequence"/>
</dbReference>
<organism evidence="3 4">
    <name type="scientific">Seiridium unicorne</name>
    <dbReference type="NCBI Taxonomy" id="138068"/>
    <lineage>
        <taxon>Eukaryota</taxon>
        <taxon>Fungi</taxon>
        <taxon>Dikarya</taxon>
        <taxon>Ascomycota</taxon>
        <taxon>Pezizomycotina</taxon>
        <taxon>Sordariomycetes</taxon>
        <taxon>Xylariomycetidae</taxon>
        <taxon>Amphisphaeriales</taxon>
        <taxon>Sporocadaceae</taxon>
        <taxon>Seiridium</taxon>
    </lineage>
</organism>
<dbReference type="EMBL" id="JARVKF010000353">
    <property type="protein sequence ID" value="KAK9418744.1"/>
    <property type="molecule type" value="Genomic_DNA"/>
</dbReference>
<evidence type="ECO:0000256" key="1">
    <source>
        <dbReference type="SAM" id="MobiDB-lite"/>
    </source>
</evidence>
<comment type="caution">
    <text evidence="3">The sequence shown here is derived from an EMBL/GenBank/DDBJ whole genome shotgun (WGS) entry which is preliminary data.</text>
</comment>
<dbReference type="Gene3D" id="3.40.50.300">
    <property type="entry name" value="P-loop containing nucleotide triphosphate hydrolases"/>
    <property type="match status" value="1"/>
</dbReference>
<dbReference type="Pfam" id="PF01926">
    <property type="entry name" value="MMR_HSR1"/>
    <property type="match status" value="1"/>
</dbReference>
<reference evidence="3 4" key="1">
    <citation type="journal article" date="2024" name="J. Plant Pathol.">
        <title>Sequence and assembly of the genome of Seiridium unicorne, isolate CBS 538.82, causal agent of cypress canker disease.</title>
        <authorList>
            <person name="Scali E."/>
            <person name="Rocca G.D."/>
            <person name="Danti R."/>
            <person name="Garbelotto M."/>
            <person name="Barberini S."/>
            <person name="Baroncelli R."/>
            <person name="Emiliani G."/>
        </authorList>
    </citation>
    <scope>NUCLEOTIDE SEQUENCE [LARGE SCALE GENOMIC DNA]</scope>
    <source>
        <strain evidence="3 4">BM-138-508</strain>
    </source>
</reference>